<protein>
    <submittedName>
        <fullName evidence="2">Uncharacterized protein</fullName>
    </submittedName>
</protein>
<reference evidence="2" key="1">
    <citation type="journal article" date="2024" name="Gigascience">
        <title>Chromosome-level genome of the poultry shaft louse Menopon gallinae provides insight into the host-switching and adaptive evolution of parasitic lice.</title>
        <authorList>
            <person name="Xu Y."/>
            <person name="Ma L."/>
            <person name="Liu S."/>
            <person name="Liang Y."/>
            <person name="Liu Q."/>
            <person name="He Z."/>
            <person name="Tian L."/>
            <person name="Duan Y."/>
            <person name="Cai W."/>
            <person name="Li H."/>
            <person name="Song F."/>
        </authorList>
    </citation>
    <scope>NUCLEOTIDE SEQUENCE</scope>
    <source>
        <strain evidence="2">Cailab_2023a</strain>
    </source>
</reference>
<evidence type="ECO:0000256" key="1">
    <source>
        <dbReference type="SAM" id="MobiDB-lite"/>
    </source>
</evidence>
<name>A0AAW2HIP6_9NEOP</name>
<accession>A0AAW2HIP6</accession>
<dbReference type="EMBL" id="JARGDH010000004">
    <property type="protein sequence ID" value="KAL0269403.1"/>
    <property type="molecule type" value="Genomic_DNA"/>
</dbReference>
<evidence type="ECO:0000313" key="2">
    <source>
        <dbReference type="EMBL" id="KAL0269403.1"/>
    </source>
</evidence>
<comment type="caution">
    <text evidence="2">The sequence shown here is derived from an EMBL/GenBank/DDBJ whole genome shotgun (WGS) entry which is preliminary data.</text>
</comment>
<sequence length="105" mass="12091">MAAAHKENFSPELRVVVDYVDEDRLHPVADNGRLQKSKTEGDESSQNWENPTARIKRIQVEAECRKMEFARLLEEHAQVIRTLKQIEEKEMPHIIPNSVANVTKA</sequence>
<feature type="region of interest" description="Disordered" evidence="1">
    <location>
        <begin position="27"/>
        <end position="50"/>
    </location>
</feature>
<organism evidence="2">
    <name type="scientific">Menopon gallinae</name>
    <name type="common">poultry shaft louse</name>
    <dbReference type="NCBI Taxonomy" id="328185"/>
    <lineage>
        <taxon>Eukaryota</taxon>
        <taxon>Metazoa</taxon>
        <taxon>Ecdysozoa</taxon>
        <taxon>Arthropoda</taxon>
        <taxon>Hexapoda</taxon>
        <taxon>Insecta</taxon>
        <taxon>Pterygota</taxon>
        <taxon>Neoptera</taxon>
        <taxon>Paraneoptera</taxon>
        <taxon>Psocodea</taxon>
        <taxon>Troctomorpha</taxon>
        <taxon>Phthiraptera</taxon>
        <taxon>Amblycera</taxon>
        <taxon>Menoponidae</taxon>
        <taxon>Menopon</taxon>
    </lineage>
</organism>
<dbReference type="AlphaFoldDB" id="A0AAW2HIP6"/>
<gene>
    <name evidence="2" type="ORF">PYX00_007148</name>
</gene>
<proteinExistence type="predicted"/>